<protein>
    <submittedName>
        <fullName evidence="3">Ig-like domain-containing protein</fullName>
    </submittedName>
</protein>
<sequence>MRVLDARVQVLGDRNHITPLIGRATACPVDDEAVRRRVLIAEPEHFVIVDEVRHDADIGFYACTGRNIGDDGGRVVSPLRAFPRPRLERVSERKLRQQHDGNRDGDGDTMLCVAAQERPVAGCGALDAVKEHRKGDGHEHRAVVPVWTPISFVRGEKAPCQRGEHDHRERGAQQEPCRGCQQQEHRVSFGVGKPRVWVREESARRSVGTVCPGTIGVQQGQHDEDGNREPCNAPQCEPQSANRALQVSDDETDHQHGEAQVFLHENQGRCPQHRGPVTLFYDGAGGPGEQRNRECDFVKLRFDRVLQTPAEAEGESEEGAADAGVEDAGGDRGEHASGNTKAERLNDEKRKRVREDREDRGQHREERVEVITEEVEAITLHADDWFLPLRILLQQLREDAEIPRLHRNLVPLPCGIPNVGGGHEGRHRQRRNPRQESAGTRGDRLGLGRRGHAGISRCGDPGTRTSRCRRRRGTIRSAGERARARACARSARPSPPSGR</sequence>
<dbReference type="WBParaSite" id="PTRK_0000787400.1">
    <property type="protein sequence ID" value="PTRK_0000787400.1"/>
    <property type="gene ID" value="PTRK_0000787400"/>
</dbReference>
<feature type="region of interest" description="Disordered" evidence="1">
    <location>
        <begin position="419"/>
        <end position="499"/>
    </location>
</feature>
<keyword evidence="2" id="KW-1185">Reference proteome</keyword>
<dbReference type="Proteomes" id="UP000038045">
    <property type="component" value="Unplaced"/>
</dbReference>
<accession>A0A0N4ZIW2</accession>
<evidence type="ECO:0000313" key="3">
    <source>
        <dbReference type="WBParaSite" id="PTRK_0000787400.1"/>
    </source>
</evidence>
<name>A0A0N4ZIW2_PARTI</name>
<dbReference type="AlphaFoldDB" id="A0A0N4ZIW2"/>
<organism evidence="2 3">
    <name type="scientific">Parastrongyloides trichosuri</name>
    <name type="common">Possum-specific nematode worm</name>
    <dbReference type="NCBI Taxonomy" id="131310"/>
    <lineage>
        <taxon>Eukaryota</taxon>
        <taxon>Metazoa</taxon>
        <taxon>Ecdysozoa</taxon>
        <taxon>Nematoda</taxon>
        <taxon>Chromadorea</taxon>
        <taxon>Rhabditida</taxon>
        <taxon>Tylenchina</taxon>
        <taxon>Panagrolaimomorpha</taxon>
        <taxon>Strongyloidoidea</taxon>
        <taxon>Strongyloididae</taxon>
        <taxon>Parastrongyloides</taxon>
    </lineage>
</organism>
<feature type="compositionally biased region" description="Basic and acidic residues" evidence="1">
    <location>
        <begin position="89"/>
        <end position="106"/>
    </location>
</feature>
<feature type="compositionally biased region" description="Basic and acidic residues" evidence="1">
    <location>
        <begin position="329"/>
        <end position="365"/>
    </location>
</feature>
<proteinExistence type="predicted"/>
<evidence type="ECO:0000256" key="1">
    <source>
        <dbReference type="SAM" id="MobiDB-lite"/>
    </source>
</evidence>
<evidence type="ECO:0000313" key="2">
    <source>
        <dbReference type="Proteomes" id="UP000038045"/>
    </source>
</evidence>
<reference evidence="3" key="1">
    <citation type="submission" date="2017-02" db="UniProtKB">
        <authorList>
            <consortium name="WormBaseParasite"/>
        </authorList>
    </citation>
    <scope>IDENTIFICATION</scope>
</reference>
<feature type="region of interest" description="Disordered" evidence="1">
    <location>
        <begin position="89"/>
        <end position="108"/>
    </location>
</feature>
<feature type="region of interest" description="Disordered" evidence="1">
    <location>
        <begin position="210"/>
        <end position="255"/>
    </location>
</feature>
<feature type="region of interest" description="Disordered" evidence="1">
    <location>
        <begin position="309"/>
        <end position="365"/>
    </location>
</feature>